<evidence type="ECO:0000313" key="3">
    <source>
        <dbReference type="EMBL" id="MBB6005470.1"/>
    </source>
</evidence>
<proteinExistence type="predicted"/>
<dbReference type="Gene3D" id="1.10.287.1490">
    <property type="match status" value="1"/>
</dbReference>
<dbReference type="AlphaFoldDB" id="A0A841EYQ0"/>
<dbReference type="EMBL" id="JACHKT010000046">
    <property type="protein sequence ID" value="MBB6005470.1"/>
    <property type="molecule type" value="Genomic_DNA"/>
</dbReference>
<gene>
    <name evidence="3" type="ORF">HNP25_004144</name>
</gene>
<feature type="coiled-coil region" evidence="1">
    <location>
        <begin position="63"/>
        <end position="178"/>
    </location>
</feature>
<keyword evidence="2" id="KW-1133">Transmembrane helix</keyword>
<keyword evidence="1" id="KW-0175">Coiled coil</keyword>
<evidence type="ECO:0000256" key="2">
    <source>
        <dbReference type="SAM" id="Phobius"/>
    </source>
</evidence>
<keyword evidence="2" id="KW-0812">Transmembrane</keyword>
<protein>
    <submittedName>
        <fullName evidence="3">Putative nuclease with TOPRIM domain</fullName>
    </submittedName>
</protein>
<evidence type="ECO:0000256" key="1">
    <source>
        <dbReference type="SAM" id="Coils"/>
    </source>
</evidence>
<sequence length="313" mass="34662">MESNNNQGVFKIAIGVLIGVVALLSYLFMGARNETFELQQSITSKVEQLSTTQIKLDSIAIVLNEKIAEIQKLGGNVTELENVKAQLESDKKKLKSDFNFSVQKYDAKIKEYENFLVVKDEDIRKLQEENGTLLARTKTLEEEKQQVLTENTGLKTEKATLVQTVSEYTSQNDDLKRKVTLASAMKAINVQVAALASNGKVREGGLYKASKINKLKISFIMPSNPVAEKNNKEIFVRILDQNGAVVSEDGSAGTLSNDGKEIGYSFKQSVPFENNDQKVDIIYGKSAAYQSGKYSIELYSEGFKIGNGSFQVK</sequence>
<reference evidence="3 4" key="1">
    <citation type="submission" date="2020-08" db="EMBL/GenBank/DDBJ databases">
        <title>Functional genomics of gut bacteria from endangered species of beetles.</title>
        <authorList>
            <person name="Carlos-Shanley C."/>
        </authorList>
    </citation>
    <scope>NUCLEOTIDE SEQUENCE [LARGE SCALE GENOMIC DNA]</scope>
    <source>
        <strain evidence="3 4">S00070</strain>
    </source>
</reference>
<dbReference type="RefSeq" id="WP_184137317.1">
    <property type="nucleotide sequence ID" value="NZ_JACHKT010000046.1"/>
</dbReference>
<accession>A0A841EYQ0</accession>
<name>A0A841EYQ0_9BACT</name>
<organism evidence="3 4">
    <name type="scientific">Arcicella rosea</name>
    <dbReference type="NCBI Taxonomy" id="502909"/>
    <lineage>
        <taxon>Bacteria</taxon>
        <taxon>Pseudomonadati</taxon>
        <taxon>Bacteroidota</taxon>
        <taxon>Cytophagia</taxon>
        <taxon>Cytophagales</taxon>
        <taxon>Flectobacillaceae</taxon>
        <taxon>Arcicella</taxon>
    </lineage>
</organism>
<keyword evidence="2" id="KW-0472">Membrane</keyword>
<keyword evidence="4" id="KW-1185">Reference proteome</keyword>
<comment type="caution">
    <text evidence="3">The sequence shown here is derived from an EMBL/GenBank/DDBJ whole genome shotgun (WGS) entry which is preliminary data.</text>
</comment>
<dbReference type="Proteomes" id="UP000524404">
    <property type="component" value="Unassembled WGS sequence"/>
</dbReference>
<evidence type="ECO:0000313" key="4">
    <source>
        <dbReference type="Proteomes" id="UP000524404"/>
    </source>
</evidence>
<feature type="transmembrane region" description="Helical" evidence="2">
    <location>
        <begin position="12"/>
        <end position="31"/>
    </location>
</feature>